<dbReference type="Proteomes" id="UP001497472">
    <property type="component" value="Unassembled WGS sequence"/>
</dbReference>
<keyword evidence="3" id="KW-1185">Reference proteome</keyword>
<feature type="chain" id="PRO_5043942711" evidence="1">
    <location>
        <begin position="19"/>
        <end position="167"/>
    </location>
</feature>
<evidence type="ECO:0000313" key="3">
    <source>
        <dbReference type="Proteomes" id="UP001497472"/>
    </source>
</evidence>
<evidence type="ECO:0000313" key="2">
    <source>
        <dbReference type="EMBL" id="CAK1548910.1"/>
    </source>
</evidence>
<gene>
    <name evidence="2" type="ORF">LNINA_LOCUS8258</name>
</gene>
<accession>A0AAV1JIZ0</accession>
<comment type="caution">
    <text evidence="2">The sequence shown here is derived from an EMBL/GenBank/DDBJ whole genome shotgun (WGS) entry which is preliminary data.</text>
</comment>
<name>A0AAV1JIZ0_9NEOP</name>
<evidence type="ECO:0000256" key="1">
    <source>
        <dbReference type="SAM" id="SignalP"/>
    </source>
</evidence>
<organism evidence="2 3">
    <name type="scientific">Leptosia nina</name>
    <dbReference type="NCBI Taxonomy" id="320188"/>
    <lineage>
        <taxon>Eukaryota</taxon>
        <taxon>Metazoa</taxon>
        <taxon>Ecdysozoa</taxon>
        <taxon>Arthropoda</taxon>
        <taxon>Hexapoda</taxon>
        <taxon>Insecta</taxon>
        <taxon>Pterygota</taxon>
        <taxon>Neoptera</taxon>
        <taxon>Endopterygota</taxon>
        <taxon>Lepidoptera</taxon>
        <taxon>Glossata</taxon>
        <taxon>Ditrysia</taxon>
        <taxon>Papilionoidea</taxon>
        <taxon>Pieridae</taxon>
        <taxon>Pierinae</taxon>
        <taxon>Leptosia</taxon>
    </lineage>
</organism>
<reference evidence="2 3" key="1">
    <citation type="submission" date="2023-11" db="EMBL/GenBank/DDBJ databases">
        <authorList>
            <person name="Okamura Y."/>
        </authorList>
    </citation>
    <scope>NUCLEOTIDE SEQUENCE [LARGE SCALE GENOMIC DNA]</scope>
</reference>
<sequence>MKLLLLSLTLIIIQQSTARVPQRAPNKRAVMSALQNILSPGNTEQALQMMQMGKRPALEELPVNGIRKVATPLSQIQPTQQKVEVVPRIAPNVANIPCQKTPEVIHVPVPFPVPVKEPCSSPLSPFLPSASPVSAWAPPTSSLLPPVIPSQTRNHFLRKIPIPPPTL</sequence>
<dbReference type="AlphaFoldDB" id="A0AAV1JIZ0"/>
<proteinExistence type="predicted"/>
<keyword evidence="1" id="KW-0732">Signal</keyword>
<dbReference type="EMBL" id="CAVLEF010000011">
    <property type="protein sequence ID" value="CAK1548910.1"/>
    <property type="molecule type" value="Genomic_DNA"/>
</dbReference>
<feature type="signal peptide" evidence="1">
    <location>
        <begin position="1"/>
        <end position="18"/>
    </location>
</feature>
<protein>
    <submittedName>
        <fullName evidence="2">Uncharacterized protein</fullName>
    </submittedName>
</protein>